<evidence type="ECO:0000313" key="2">
    <source>
        <dbReference type="EMBL" id="KAK2709932.1"/>
    </source>
</evidence>
<dbReference type="EMBL" id="JAVRJZ010000017">
    <property type="protein sequence ID" value="KAK2709932.1"/>
    <property type="molecule type" value="Genomic_DNA"/>
</dbReference>
<dbReference type="Proteomes" id="UP001187531">
    <property type="component" value="Unassembled WGS sequence"/>
</dbReference>
<evidence type="ECO:0000313" key="3">
    <source>
        <dbReference type="Proteomes" id="UP001187531"/>
    </source>
</evidence>
<protein>
    <submittedName>
        <fullName evidence="2">Uncharacterized protein</fullName>
    </submittedName>
</protein>
<organism evidence="2 3">
    <name type="scientific">Artemia franciscana</name>
    <name type="common">Brine shrimp</name>
    <name type="synonym">Artemia sanfranciscana</name>
    <dbReference type="NCBI Taxonomy" id="6661"/>
    <lineage>
        <taxon>Eukaryota</taxon>
        <taxon>Metazoa</taxon>
        <taxon>Ecdysozoa</taxon>
        <taxon>Arthropoda</taxon>
        <taxon>Crustacea</taxon>
        <taxon>Branchiopoda</taxon>
        <taxon>Anostraca</taxon>
        <taxon>Artemiidae</taxon>
        <taxon>Artemia</taxon>
    </lineage>
</organism>
<comment type="caution">
    <text evidence="2">The sequence shown here is derived from an EMBL/GenBank/DDBJ whole genome shotgun (WGS) entry which is preliminary data.</text>
</comment>
<feature type="region of interest" description="Disordered" evidence="1">
    <location>
        <begin position="124"/>
        <end position="149"/>
    </location>
</feature>
<name>A0AA88KYX2_ARTSF</name>
<reference evidence="2" key="1">
    <citation type="submission" date="2023-07" db="EMBL/GenBank/DDBJ databases">
        <title>Chromosome-level genome assembly of Artemia franciscana.</title>
        <authorList>
            <person name="Jo E."/>
        </authorList>
    </citation>
    <scope>NUCLEOTIDE SEQUENCE</scope>
    <source>
        <tissue evidence="2">Whole body</tissue>
    </source>
</reference>
<feature type="compositionally biased region" description="Polar residues" evidence="1">
    <location>
        <begin position="136"/>
        <end position="149"/>
    </location>
</feature>
<keyword evidence="3" id="KW-1185">Reference proteome</keyword>
<accession>A0AA88KYX2</accession>
<gene>
    <name evidence="2" type="ORF">QYM36_013569</name>
</gene>
<evidence type="ECO:0000256" key="1">
    <source>
        <dbReference type="SAM" id="MobiDB-lite"/>
    </source>
</evidence>
<sequence length="149" mass="16949">MANDIILSQRSRVKQKRHRQYYLGEARKVQKMQNDLKEMQQVLNMHYCNTEDSKEAIKLEFAHANNVIEMATNSLAKRHALNAAKCEKFLDNLPEDEPPTLEDFTTAMGNLRQHSQNLKVQLAKGTVEPPSDSDTEVGSNVSTIKPIQL</sequence>
<dbReference type="AlphaFoldDB" id="A0AA88KYX2"/>
<proteinExistence type="predicted"/>